<evidence type="ECO:0000313" key="2">
    <source>
        <dbReference type="EMBL" id="CAE0822711.1"/>
    </source>
</evidence>
<dbReference type="EMBL" id="HBJA01098100">
    <property type="protein sequence ID" value="CAE0822712.1"/>
    <property type="molecule type" value="Transcribed_RNA"/>
</dbReference>
<sequence length="101" mass="10914">MLKGWAAENAARTRVHLQVWHAHTAPEAARQMKTDWKGGTRGRAGLDTPRPPKHLALRRGGHSPVASNPILLLCTRGPGMCGSFSRTLFHGCLPHCAVCNG</sequence>
<gene>
    <name evidence="2" type="ORF">EGYM00163_LOCUS33912</name>
    <name evidence="3" type="ORF">EGYM00163_LOCUS33913</name>
</gene>
<accession>A0A6T2D5I7</accession>
<evidence type="ECO:0000313" key="3">
    <source>
        <dbReference type="EMBL" id="CAE0822712.1"/>
    </source>
</evidence>
<dbReference type="AlphaFoldDB" id="A0A6T2D5I7"/>
<evidence type="ECO:0000256" key="1">
    <source>
        <dbReference type="SAM" id="MobiDB-lite"/>
    </source>
</evidence>
<reference evidence="3" key="1">
    <citation type="submission" date="2021-01" db="EMBL/GenBank/DDBJ databases">
        <authorList>
            <person name="Corre E."/>
            <person name="Pelletier E."/>
            <person name="Niang G."/>
            <person name="Scheremetjew M."/>
            <person name="Finn R."/>
            <person name="Kale V."/>
            <person name="Holt S."/>
            <person name="Cochrane G."/>
            <person name="Meng A."/>
            <person name="Brown T."/>
            <person name="Cohen L."/>
        </authorList>
    </citation>
    <scope>NUCLEOTIDE SEQUENCE</scope>
    <source>
        <strain evidence="3">CCMP1594</strain>
    </source>
</reference>
<feature type="compositionally biased region" description="Basic residues" evidence="1">
    <location>
        <begin position="51"/>
        <end position="61"/>
    </location>
</feature>
<feature type="region of interest" description="Disordered" evidence="1">
    <location>
        <begin position="26"/>
        <end position="62"/>
    </location>
</feature>
<organism evidence="3">
    <name type="scientific">Eutreptiella gymnastica</name>
    <dbReference type="NCBI Taxonomy" id="73025"/>
    <lineage>
        <taxon>Eukaryota</taxon>
        <taxon>Discoba</taxon>
        <taxon>Euglenozoa</taxon>
        <taxon>Euglenida</taxon>
        <taxon>Spirocuta</taxon>
        <taxon>Euglenophyceae</taxon>
        <taxon>Eutreptiales</taxon>
        <taxon>Eutreptiaceae</taxon>
        <taxon>Eutreptiella</taxon>
    </lineage>
</organism>
<proteinExistence type="predicted"/>
<name>A0A6T2D5I7_9EUGL</name>
<protein>
    <submittedName>
        <fullName evidence="3">Uncharacterized protein</fullName>
    </submittedName>
</protein>
<dbReference type="EMBL" id="HBJA01098099">
    <property type="protein sequence ID" value="CAE0822711.1"/>
    <property type="molecule type" value="Transcribed_RNA"/>
</dbReference>